<dbReference type="InterPro" id="IPR009057">
    <property type="entry name" value="Homeodomain-like_sf"/>
</dbReference>
<dbReference type="SUPFAM" id="SSF46689">
    <property type="entry name" value="Homeodomain-like"/>
    <property type="match status" value="1"/>
</dbReference>
<reference evidence="7" key="1">
    <citation type="journal article" date="2019" name="Int. J. Syst. Evol. Microbiol.">
        <title>The Global Catalogue of Microorganisms (GCM) 10K type strain sequencing project: providing services to taxonomists for standard genome sequencing and annotation.</title>
        <authorList>
            <consortium name="The Broad Institute Genomics Platform"/>
            <consortium name="The Broad Institute Genome Sequencing Center for Infectious Disease"/>
            <person name="Wu L."/>
            <person name="Ma J."/>
        </authorList>
    </citation>
    <scope>NUCLEOTIDE SEQUENCE [LARGE SCALE GENOMIC DNA]</scope>
    <source>
        <strain evidence="7">CCUG 42722</strain>
    </source>
</reference>
<dbReference type="RefSeq" id="WP_377132647.1">
    <property type="nucleotide sequence ID" value="NZ_JBHSFI010000002.1"/>
</dbReference>
<dbReference type="Proteomes" id="UP001596011">
    <property type="component" value="Unassembled WGS sequence"/>
</dbReference>
<feature type="domain" description="HTH tetR-type" evidence="5">
    <location>
        <begin position="7"/>
        <end position="67"/>
    </location>
</feature>
<evidence type="ECO:0000313" key="6">
    <source>
        <dbReference type="EMBL" id="MFC4627471.1"/>
    </source>
</evidence>
<evidence type="ECO:0000313" key="7">
    <source>
        <dbReference type="Proteomes" id="UP001596011"/>
    </source>
</evidence>
<evidence type="ECO:0000259" key="5">
    <source>
        <dbReference type="PROSITE" id="PS50977"/>
    </source>
</evidence>
<evidence type="ECO:0000256" key="1">
    <source>
        <dbReference type="ARBA" id="ARBA00023015"/>
    </source>
</evidence>
<sequence length="215" mass="23234">MPHSDDLTARARIRDAALAEFGAQGIAGATIRGIAKRAGVSPALVQHHFGTKEGLRAACDDHVLAYYRGTTEAAFDRGQIGDSSFLSTVYASSQPVLDYLARALVDGTPAAATVFDEMVNLTERYFADIPGLADARTRAVVYTSMRLGGLVLHQHVARLLEVDSITDAGPQLGRATLDVVSPDILPDGVADQIKRALDSYEDDHKKDDRKKEEDR</sequence>
<keyword evidence="1" id="KW-0805">Transcription regulation</keyword>
<dbReference type="InterPro" id="IPR001647">
    <property type="entry name" value="HTH_TetR"/>
</dbReference>
<evidence type="ECO:0000256" key="4">
    <source>
        <dbReference type="PROSITE-ProRule" id="PRU00335"/>
    </source>
</evidence>
<keyword evidence="7" id="KW-1185">Reference proteome</keyword>
<dbReference type="Gene3D" id="1.10.357.10">
    <property type="entry name" value="Tetracycline Repressor, domain 2"/>
    <property type="match status" value="1"/>
</dbReference>
<dbReference type="InterPro" id="IPR050109">
    <property type="entry name" value="HTH-type_TetR-like_transc_reg"/>
</dbReference>
<feature type="DNA-binding region" description="H-T-H motif" evidence="4">
    <location>
        <begin position="30"/>
        <end position="49"/>
    </location>
</feature>
<dbReference type="PRINTS" id="PR00455">
    <property type="entry name" value="HTHTETR"/>
</dbReference>
<protein>
    <submittedName>
        <fullName evidence="6">TetR/AcrR family transcriptional regulator</fullName>
    </submittedName>
</protein>
<dbReference type="PANTHER" id="PTHR30055:SF234">
    <property type="entry name" value="HTH-TYPE TRANSCRIPTIONAL REGULATOR BETI"/>
    <property type="match status" value="1"/>
</dbReference>
<dbReference type="Pfam" id="PF00440">
    <property type="entry name" value="TetR_N"/>
    <property type="match status" value="1"/>
</dbReference>
<dbReference type="EMBL" id="JBHSFI010000002">
    <property type="protein sequence ID" value="MFC4627471.1"/>
    <property type="molecule type" value="Genomic_DNA"/>
</dbReference>
<evidence type="ECO:0000256" key="2">
    <source>
        <dbReference type="ARBA" id="ARBA00023125"/>
    </source>
</evidence>
<organism evidence="6 7">
    <name type="scientific">Promicromonospora alba</name>
    <dbReference type="NCBI Taxonomy" id="1616110"/>
    <lineage>
        <taxon>Bacteria</taxon>
        <taxon>Bacillati</taxon>
        <taxon>Actinomycetota</taxon>
        <taxon>Actinomycetes</taxon>
        <taxon>Micrococcales</taxon>
        <taxon>Promicromonosporaceae</taxon>
        <taxon>Promicromonospora</taxon>
    </lineage>
</organism>
<evidence type="ECO:0000256" key="3">
    <source>
        <dbReference type="ARBA" id="ARBA00023163"/>
    </source>
</evidence>
<keyword evidence="2 4" id="KW-0238">DNA-binding</keyword>
<comment type="caution">
    <text evidence="6">The sequence shown here is derived from an EMBL/GenBank/DDBJ whole genome shotgun (WGS) entry which is preliminary data.</text>
</comment>
<name>A0ABV9HCY1_9MICO</name>
<dbReference type="InterPro" id="IPR041484">
    <property type="entry name" value="TetR_C_25"/>
</dbReference>
<keyword evidence="3" id="KW-0804">Transcription</keyword>
<proteinExistence type="predicted"/>
<dbReference type="PROSITE" id="PS50977">
    <property type="entry name" value="HTH_TETR_2"/>
    <property type="match status" value="1"/>
</dbReference>
<dbReference type="PANTHER" id="PTHR30055">
    <property type="entry name" value="HTH-TYPE TRANSCRIPTIONAL REGULATOR RUTR"/>
    <property type="match status" value="1"/>
</dbReference>
<dbReference type="Pfam" id="PF17933">
    <property type="entry name" value="TetR_C_25"/>
    <property type="match status" value="1"/>
</dbReference>
<accession>A0ABV9HCY1</accession>
<gene>
    <name evidence="6" type="ORF">ACFO6V_04440</name>
</gene>